<dbReference type="RefSeq" id="WP_267535038.1">
    <property type="nucleotide sequence ID" value="NZ_JAPNKA010000001.1"/>
</dbReference>
<accession>A0ABT4A589</accession>
<feature type="chain" id="PRO_5047255246" description="Lipoprotein" evidence="1">
    <location>
        <begin position="21"/>
        <end position="472"/>
    </location>
</feature>
<keyword evidence="1" id="KW-0732">Signal</keyword>
<organism evidence="2 3">
    <name type="scientific">Archangium lansingense</name>
    <dbReference type="NCBI Taxonomy" id="2995310"/>
    <lineage>
        <taxon>Bacteria</taxon>
        <taxon>Pseudomonadati</taxon>
        <taxon>Myxococcota</taxon>
        <taxon>Myxococcia</taxon>
        <taxon>Myxococcales</taxon>
        <taxon>Cystobacterineae</taxon>
        <taxon>Archangiaceae</taxon>
        <taxon>Archangium</taxon>
    </lineage>
</organism>
<evidence type="ECO:0008006" key="4">
    <source>
        <dbReference type="Google" id="ProtNLM"/>
    </source>
</evidence>
<reference evidence="2 3" key="1">
    <citation type="submission" date="2022-11" db="EMBL/GenBank/DDBJ databases">
        <title>Minimal conservation of predation-associated metabolite biosynthetic gene clusters underscores biosynthetic potential of Myxococcota including descriptions for ten novel species: Archangium lansinium sp. nov., Myxococcus landrumus sp. nov., Nannocystis bai.</title>
        <authorList>
            <person name="Ahearne A."/>
            <person name="Stevens C."/>
            <person name="Phillips K."/>
        </authorList>
    </citation>
    <scope>NUCLEOTIDE SEQUENCE [LARGE SCALE GENOMIC DNA]</scope>
    <source>
        <strain evidence="2 3">MIWBW</strain>
    </source>
</reference>
<proteinExistence type="predicted"/>
<dbReference type="Proteomes" id="UP001207654">
    <property type="component" value="Unassembled WGS sequence"/>
</dbReference>
<feature type="signal peptide" evidence="1">
    <location>
        <begin position="1"/>
        <end position="20"/>
    </location>
</feature>
<keyword evidence="3" id="KW-1185">Reference proteome</keyword>
<dbReference type="PROSITE" id="PS51257">
    <property type="entry name" value="PROKAR_LIPOPROTEIN"/>
    <property type="match status" value="1"/>
</dbReference>
<gene>
    <name evidence="2" type="ORF">OV287_16780</name>
</gene>
<evidence type="ECO:0000313" key="2">
    <source>
        <dbReference type="EMBL" id="MCY1076132.1"/>
    </source>
</evidence>
<dbReference type="EMBL" id="JAPNKA010000001">
    <property type="protein sequence ID" value="MCY1076132.1"/>
    <property type="molecule type" value="Genomic_DNA"/>
</dbReference>
<comment type="caution">
    <text evidence="2">The sequence shown here is derived from an EMBL/GenBank/DDBJ whole genome shotgun (WGS) entry which is preliminary data.</text>
</comment>
<name>A0ABT4A589_9BACT</name>
<evidence type="ECO:0000313" key="3">
    <source>
        <dbReference type="Proteomes" id="UP001207654"/>
    </source>
</evidence>
<sequence>MRRMAFGCLLLLVAALSGCAGRFVDFAPDEEAIYEYPIDEVWPQVRTYFSSRGFVFREASGGAQLETEWREEFMGSRISAYWHRYLVVAKPDGAHRCKLVITRETRSMNKALKAPGAELMWGVDGRTADNPSGLGSQVSAQLAQQNVIGDNAVLGESQQSARDMVLEWKVFRNLSPLLMENAVKSSASPDVVVTEASNIECGVPILGLGKLARAGNVMLLGELHGTQQVPHFMAQSTCQVATQGIPVTVGLEIPAVNQERLETFVASQGTEHDWAKLMESPFWRSPYPDGRNSEGVVYLIEALRKLRSQGLDVKVFAFDHPALQGDVREDAMAATVQQVASQSSKRALLVLSANLHPRQVRGLPGDPDYRPMGLRLTSQLSNVYSLDIAYDSGTAWICALNQEEKLACGVTRTKGEDNGERYFVQLFGGKNRHGYHGFFYVGAVSASLPAVYRGVEPAGGSQATVPDATTSN</sequence>
<evidence type="ECO:0000256" key="1">
    <source>
        <dbReference type="SAM" id="SignalP"/>
    </source>
</evidence>
<protein>
    <recommendedName>
        <fullName evidence="4">Lipoprotein</fullName>
    </recommendedName>
</protein>